<keyword evidence="2" id="KW-0472">Membrane</keyword>
<dbReference type="OrthoDB" id="9803111at2"/>
<dbReference type="CDD" id="cd05237">
    <property type="entry name" value="UDP_invert_4-6DH_SDR_e"/>
    <property type="match status" value="1"/>
</dbReference>
<organism evidence="4 5">
    <name type="scientific">Marinomonas piezotolerans</name>
    <dbReference type="NCBI Taxonomy" id="2213058"/>
    <lineage>
        <taxon>Bacteria</taxon>
        <taxon>Pseudomonadati</taxon>
        <taxon>Pseudomonadota</taxon>
        <taxon>Gammaproteobacteria</taxon>
        <taxon>Oceanospirillales</taxon>
        <taxon>Oceanospirillaceae</taxon>
        <taxon>Marinomonas</taxon>
    </lineage>
</organism>
<dbReference type="EMBL" id="QKRA01000004">
    <property type="protein sequence ID" value="RDL44063.1"/>
    <property type="molecule type" value="Genomic_DNA"/>
</dbReference>
<dbReference type="InterPro" id="IPR003869">
    <property type="entry name" value="Polysac_CapD-like"/>
</dbReference>
<feature type="transmembrane region" description="Helical" evidence="2">
    <location>
        <begin position="83"/>
        <end position="107"/>
    </location>
</feature>
<dbReference type="Proteomes" id="UP000254326">
    <property type="component" value="Unassembled WGS sequence"/>
</dbReference>
<feature type="transmembrane region" description="Helical" evidence="2">
    <location>
        <begin position="52"/>
        <end position="71"/>
    </location>
</feature>
<dbReference type="PANTHER" id="PTHR43318:SF1">
    <property type="entry name" value="POLYSACCHARIDE BIOSYNTHESIS PROTEIN EPSC-RELATED"/>
    <property type="match status" value="1"/>
</dbReference>
<dbReference type="AlphaFoldDB" id="A0A370U8J5"/>
<feature type="transmembrane region" description="Helical" evidence="2">
    <location>
        <begin position="21"/>
        <end position="40"/>
    </location>
</feature>
<comment type="caution">
    <text evidence="4">The sequence shown here is derived from an EMBL/GenBank/DDBJ whole genome shotgun (WGS) entry which is preliminary data.</text>
</comment>
<evidence type="ECO:0000256" key="2">
    <source>
        <dbReference type="SAM" id="Phobius"/>
    </source>
</evidence>
<feature type="transmembrane region" description="Helical" evidence="2">
    <location>
        <begin position="113"/>
        <end position="132"/>
    </location>
</feature>
<evidence type="ECO:0000313" key="5">
    <source>
        <dbReference type="Proteomes" id="UP000254326"/>
    </source>
</evidence>
<keyword evidence="2" id="KW-1133">Transmembrane helix</keyword>
<dbReference type="SUPFAM" id="SSF51735">
    <property type="entry name" value="NAD(P)-binding Rossmann-fold domains"/>
    <property type="match status" value="1"/>
</dbReference>
<dbReference type="InterPro" id="IPR051203">
    <property type="entry name" value="Polysaccharide_Synthase-Rel"/>
</dbReference>
<evidence type="ECO:0000313" key="4">
    <source>
        <dbReference type="EMBL" id="RDL44063.1"/>
    </source>
</evidence>
<keyword evidence="2" id="KW-0812">Transmembrane</keyword>
<dbReference type="RefSeq" id="WP_115468101.1">
    <property type="nucleotide sequence ID" value="NZ_QKRA01000004.1"/>
</dbReference>
<dbReference type="InterPro" id="IPR036291">
    <property type="entry name" value="NAD(P)-bd_dom_sf"/>
</dbReference>
<evidence type="ECO:0000256" key="1">
    <source>
        <dbReference type="ARBA" id="ARBA00007430"/>
    </source>
</evidence>
<keyword evidence="5" id="KW-1185">Reference proteome</keyword>
<name>A0A370U8J5_9GAMM</name>
<dbReference type="Pfam" id="PF13727">
    <property type="entry name" value="CoA_binding_3"/>
    <property type="match status" value="1"/>
</dbReference>
<dbReference type="PANTHER" id="PTHR43318">
    <property type="entry name" value="UDP-N-ACETYLGLUCOSAMINE 4,6-DEHYDRATASE"/>
    <property type="match status" value="1"/>
</dbReference>
<feature type="domain" description="Polysaccharide biosynthesis protein CapD-like" evidence="3">
    <location>
        <begin position="284"/>
        <end position="577"/>
    </location>
</feature>
<evidence type="ECO:0000259" key="3">
    <source>
        <dbReference type="Pfam" id="PF02719"/>
    </source>
</evidence>
<comment type="similarity">
    <text evidence="1">Belongs to the polysaccharide synthase family.</text>
</comment>
<accession>A0A370U8J5</accession>
<dbReference type="Gene3D" id="3.40.50.720">
    <property type="entry name" value="NAD(P)-binding Rossmann-like Domain"/>
    <property type="match status" value="2"/>
</dbReference>
<dbReference type="Pfam" id="PF02719">
    <property type="entry name" value="Polysacc_synt_2"/>
    <property type="match status" value="1"/>
</dbReference>
<protein>
    <submittedName>
        <fullName evidence="4">Polysaccharide biosynthesis protein</fullName>
    </submittedName>
</protein>
<dbReference type="InterPro" id="IPR029063">
    <property type="entry name" value="SAM-dependent_MTases_sf"/>
</dbReference>
<sequence length="643" mass="71272">MDLLLAPIFRLPRRWKRAISLLLDTVAISIAYWGAWVIQVDRPTVFYQEGNWVLWAIVLPITLMMFNKFGLYRAVLRYMGIKVAGAILIGIGTATFTLVMASFFTGYDLPRTVPLLFAMLLLIFIAGSRFFVRALVATAGRKSCEKVVIYGAGSAGRQLAQSLMHGNEYDAIAFIDDDKNLHNTFVMGRPVYSFGHLKHMLNKTDIKQILLAMPNIPRSQKSLILAKLEPLKIEVKSIPAMSDLVSGDASIDQLRDVAIEDLLGREPVAPREDLMGKDITGKVVMVTGAGGSIGSELCRQILMQNPKELVLFELSEFALYSIDSELTKLAKKHDLNVTIKPIIGTVQKSNRVETVMRIFAVQTVYHAAAYKHVPLVEYNIVEGVRNNVFGTYYTAKAAAEVGVERFVLVSTDKAVRPTNIMGTSKRVAELALQALSKQFTKTTFCMVRFGNVLGSSGSVVPLFRDQIRKGGPVTVTHKDITRYFMTIPEASQLVIQAGAMGKGGDVFVLDMGESVKIADLARKMIHLMGLEVRDFDNPEGDIEVQFSGLRPGEKLYEELLIGDNVEATHHPRIMTAQEVSLEWEDFQKLLAALDDGCHRFDIPLVQKLLLEAPTGYKPSSGLCDLVWESCESRAGEKPKSSLH</sequence>
<reference evidence="4 5" key="1">
    <citation type="submission" date="2018-06" db="EMBL/GenBank/DDBJ databases">
        <title>Marinomonas sp. YLB-05 draft genome sequence.</title>
        <authorList>
            <person name="Yu L."/>
            <person name="Tang X."/>
        </authorList>
    </citation>
    <scope>NUCLEOTIDE SEQUENCE [LARGE SCALE GENOMIC DNA]</scope>
    <source>
        <strain evidence="4 5">YLB-05</strain>
    </source>
</reference>
<proteinExistence type="inferred from homology"/>
<gene>
    <name evidence="4" type="ORF">DN730_10530</name>
</gene>
<dbReference type="SUPFAM" id="SSF53335">
    <property type="entry name" value="S-adenosyl-L-methionine-dependent methyltransferases"/>
    <property type="match status" value="1"/>
</dbReference>